<reference evidence="4 5" key="1">
    <citation type="submission" date="2020-02" db="EMBL/GenBank/DDBJ databases">
        <authorList>
            <person name="Dziuba M."/>
            <person name="Kuznetsov B."/>
            <person name="Mardanov A."/>
            <person name="Ravin N."/>
            <person name="Grouzdev D."/>
        </authorList>
    </citation>
    <scope>NUCLEOTIDE SEQUENCE [LARGE SCALE GENOMIC DNA]</scope>
    <source>
        <strain evidence="4 5">SpK</strain>
    </source>
</reference>
<evidence type="ECO:0008006" key="6">
    <source>
        <dbReference type="Google" id="ProtNLM"/>
    </source>
</evidence>
<dbReference type="SUPFAM" id="SSF47188">
    <property type="entry name" value="Hemerythrin-like"/>
    <property type="match status" value="1"/>
</dbReference>
<dbReference type="GO" id="GO:0046872">
    <property type="term" value="F:metal ion binding"/>
    <property type="evidence" value="ECO:0007669"/>
    <property type="project" value="UniProtKB-KW"/>
</dbReference>
<evidence type="ECO:0000313" key="5">
    <source>
        <dbReference type="Proteomes" id="UP000480684"/>
    </source>
</evidence>
<dbReference type="AlphaFoldDB" id="A0A7C9QW52"/>
<evidence type="ECO:0000256" key="2">
    <source>
        <dbReference type="ARBA" id="ARBA00022723"/>
    </source>
</evidence>
<keyword evidence="5" id="KW-1185">Reference proteome</keyword>
<comment type="similarity">
    <text evidence="1">Belongs to the hemerythrin family.</text>
</comment>
<protein>
    <recommendedName>
        <fullName evidence="6">Hemerythrin-like domain-containing protein</fullName>
    </recommendedName>
</protein>
<dbReference type="Gene3D" id="1.20.120.50">
    <property type="entry name" value="Hemerythrin-like"/>
    <property type="match status" value="1"/>
</dbReference>
<dbReference type="RefSeq" id="WP_163682652.1">
    <property type="nucleotide sequence ID" value="NZ_JAAIYP010000045.1"/>
</dbReference>
<sequence>MLLQWQQEFEVGHRPTDLAHRAVVDLLNELDESLAVGAPQEVVERLLGELNHLLTEHLESGHDALERLCRGEGPDSRHDLKLLAHWWLAHLCGQDPVQPCAPTKPPSH</sequence>
<dbReference type="InterPro" id="IPR035938">
    <property type="entry name" value="Hemerythrin-like_sf"/>
</dbReference>
<proteinExistence type="inferred from homology"/>
<dbReference type="EMBL" id="JAAIYP010000045">
    <property type="protein sequence ID" value="NFV82025.1"/>
    <property type="molecule type" value="Genomic_DNA"/>
</dbReference>
<comment type="caution">
    <text evidence="4">The sequence shown here is derived from an EMBL/GenBank/DDBJ whole genome shotgun (WGS) entry which is preliminary data.</text>
</comment>
<gene>
    <name evidence="4" type="ORF">G4223_18090</name>
</gene>
<evidence type="ECO:0000256" key="3">
    <source>
        <dbReference type="ARBA" id="ARBA00023004"/>
    </source>
</evidence>
<accession>A0A7C9QW52</accession>
<keyword evidence="3" id="KW-0408">Iron</keyword>
<organism evidence="4 5">
    <name type="scientific">Magnetospirillum aberrantis SpK</name>
    <dbReference type="NCBI Taxonomy" id="908842"/>
    <lineage>
        <taxon>Bacteria</taxon>
        <taxon>Pseudomonadati</taxon>
        <taxon>Pseudomonadota</taxon>
        <taxon>Alphaproteobacteria</taxon>
        <taxon>Rhodospirillales</taxon>
        <taxon>Rhodospirillaceae</taxon>
        <taxon>Magnetospirillum</taxon>
    </lineage>
</organism>
<name>A0A7C9QW52_9PROT</name>
<evidence type="ECO:0000256" key="1">
    <source>
        <dbReference type="ARBA" id="ARBA00010587"/>
    </source>
</evidence>
<evidence type="ECO:0000313" key="4">
    <source>
        <dbReference type="EMBL" id="NFV82025.1"/>
    </source>
</evidence>
<dbReference type="Proteomes" id="UP000480684">
    <property type="component" value="Unassembled WGS sequence"/>
</dbReference>
<keyword evidence="2" id="KW-0479">Metal-binding</keyword>